<accession>A0A9R1UAY9</accession>
<comment type="similarity">
    <text evidence="7">Belongs to the major facilitator superfamily. Sugar transporter (TC 2.A.1.1) family. Trehalose transporter subfamily.</text>
</comment>
<evidence type="ECO:0000256" key="2">
    <source>
        <dbReference type="ARBA" id="ARBA00022475"/>
    </source>
</evidence>
<dbReference type="PANTHER" id="PTHR48021:SF46">
    <property type="entry name" value="MAJOR FACILITATOR SUPERFAMILY (MFS) PROFILE DOMAIN-CONTAINING PROTEIN"/>
    <property type="match status" value="1"/>
</dbReference>
<name>A0A9R1UAY9_9HYME</name>
<keyword evidence="3 8" id="KW-0812">Transmembrane</keyword>
<keyword evidence="2" id="KW-1003">Cell membrane</keyword>
<evidence type="ECO:0000256" key="8">
    <source>
        <dbReference type="SAM" id="Phobius"/>
    </source>
</evidence>
<organism evidence="10 11">
    <name type="scientific">Fopius arisanus</name>
    <dbReference type="NCBI Taxonomy" id="64838"/>
    <lineage>
        <taxon>Eukaryota</taxon>
        <taxon>Metazoa</taxon>
        <taxon>Ecdysozoa</taxon>
        <taxon>Arthropoda</taxon>
        <taxon>Hexapoda</taxon>
        <taxon>Insecta</taxon>
        <taxon>Pterygota</taxon>
        <taxon>Neoptera</taxon>
        <taxon>Endopterygota</taxon>
        <taxon>Hymenoptera</taxon>
        <taxon>Apocrita</taxon>
        <taxon>Ichneumonoidea</taxon>
        <taxon>Braconidae</taxon>
        <taxon>Opiinae</taxon>
        <taxon>Fopius</taxon>
    </lineage>
</organism>
<dbReference type="InterPro" id="IPR003663">
    <property type="entry name" value="Sugar/inositol_transpt"/>
</dbReference>
<evidence type="ECO:0000256" key="4">
    <source>
        <dbReference type="ARBA" id="ARBA00022989"/>
    </source>
</evidence>
<evidence type="ECO:0000256" key="3">
    <source>
        <dbReference type="ARBA" id="ARBA00022692"/>
    </source>
</evidence>
<evidence type="ECO:0000256" key="6">
    <source>
        <dbReference type="ARBA" id="ARBA00023180"/>
    </source>
</evidence>
<dbReference type="InterPro" id="IPR020846">
    <property type="entry name" value="MFS_dom"/>
</dbReference>
<dbReference type="KEGG" id="fas:105273322"/>
<dbReference type="Pfam" id="PF00083">
    <property type="entry name" value="Sugar_tr"/>
    <property type="match status" value="1"/>
</dbReference>
<dbReference type="SUPFAM" id="SSF103473">
    <property type="entry name" value="MFS general substrate transporter"/>
    <property type="match status" value="1"/>
</dbReference>
<keyword evidence="5 8" id="KW-0472">Membrane</keyword>
<reference evidence="11" key="1">
    <citation type="submission" date="2025-08" db="UniProtKB">
        <authorList>
            <consortium name="RefSeq"/>
        </authorList>
    </citation>
    <scope>IDENTIFICATION</scope>
    <source>
        <strain evidence="11">USDA-PBARC FA_bdor</strain>
        <tissue evidence="11">Whole organism</tissue>
    </source>
</reference>
<keyword evidence="10" id="KW-1185">Reference proteome</keyword>
<evidence type="ECO:0000256" key="5">
    <source>
        <dbReference type="ARBA" id="ARBA00023136"/>
    </source>
</evidence>
<feature type="transmembrane region" description="Helical" evidence="8">
    <location>
        <begin position="339"/>
        <end position="359"/>
    </location>
</feature>
<feature type="transmembrane region" description="Helical" evidence="8">
    <location>
        <begin position="404"/>
        <end position="426"/>
    </location>
</feature>
<dbReference type="InterPro" id="IPR005828">
    <property type="entry name" value="MFS_sugar_transport-like"/>
</dbReference>
<comment type="subcellular location">
    <subcellularLocation>
        <location evidence="1">Cell membrane</location>
        <topology evidence="1">Multi-pass membrane protein</topology>
    </subcellularLocation>
</comment>
<dbReference type="InterPro" id="IPR036259">
    <property type="entry name" value="MFS_trans_sf"/>
</dbReference>
<dbReference type="AlphaFoldDB" id="A0A9R1UAY9"/>
<evidence type="ECO:0000256" key="1">
    <source>
        <dbReference type="ARBA" id="ARBA00004651"/>
    </source>
</evidence>
<dbReference type="PRINTS" id="PR00171">
    <property type="entry name" value="SUGRTRNSPORT"/>
</dbReference>
<evidence type="ECO:0000313" key="10">
    <source>
        <dbReference type="Proteomes" id="UP000694866"/>
    </source>
</evidence>
<feature type="transmembrane region" description="Helical" evidence="8">
    <location>
        <begin position="304"/>
        <end position="327"/>
    </location>
</feature>
<protein>
    <submittedName>
        <fullName evidence="11">Facilitated trehalose transporter Tret1</fullName>
    </submittedName>
</protein>
<dbReference type="FunFam" id="1.20.1250.20:FF:000055">
    <property type="entry name" value="Facilitated trehalose transporter Tret1-2 homolog"/>
    <property type="match status" value="1"/>
</dbReference>
<dbReference type="Proteomes" id="UP000694866">
    <property type="component" value="Unplaced"/>
</dbReference>
<dbReference type="Gene3D" id="1.20.1250.20">
    <property type="entry name" value="MFS general substrate transporter like domains"/>
    <property type="match status" value="1"/>
</dbReference>
<evidence type="ECO:0000313" key="11">
    <source>
        <dbReference type="RefSeq" id="XP_011313992.1"/>
    </source>
</evidence>
<dbReference type="GO" id="GO:0022857">
    <property type="term" value="F:transmembrane transporter activity"/>
    <property type="evidence" value="ECO:0007669"/>
    <property type="project" value="InterPro"/>
</dbReference>
<proteinExistence type="inferred from homology"/>
<dbReference type="GeneID" id="105273322"/>
<feature type="transmembrane region" description="Helical" evidence="8">
    <location>
        <begin position="278"/>
        <end position="298"/>
    </location>
</feature>
<feature type="transmembrane region" description="Helical" evidence="8">
    <location>
        <begin position="48"/>
        <end position="67"/>
    </location>
</feature>
<evidence type="ECO:0000259" key="9">
    <source>
        <dbReference type="PROSITE" id="PS50850"/>
    </source>
</evidence>
<dbReference type="InterPro" id="IPR050549">
    <property type="entry name" value="MFS_Trehalose_Transporter"/>
</dbReference>
<sequence length="453" mass="49917">MWLYAAAIAGYIGIFAGSTPYGWSSPVLPLYDEENSPLTITEDEGAWIASAFMLGNAIGPLMSLVISHLTGRKTLLIAASLPWFIGWTMIIFARSPWELFVSRIISGTGTGASFSVLPMYLGEIAPANIRGILLTMITMSQRLAILFAYAIYPFVSIQTSALISLVLPVPFVCCFMWLPESPYYLIRCGRHEEAAESLAALRGTANVQTELQTIKKSVKVEMASSGGLRELFCVPGNCKSMNIGLVLRLFQQCSGNQAIMMYTQTIFDQANVGLEGKYLAIIMGVIQVLGTLLCTWFVDRQGRRPALLFSAIGTMISTSAVAIYFHLQYFNVSTDSIEWLPATGCMMYVVFFCCGYAPLPTTMNGELFSTNVKSLGCAINVSFANFVGFLVGKSYQVVSQSIGVYVAFWIFTIANFWGSIFIYFWIPETKGKTLQEIQEELHHKKGQNVVTSL</sequence>
<gene>
    <name evidence="11" type="primary">LOC105273322</name>
</gene>
<dbReference type="GO" id="GO:0005886">
    <property type="term" value="C:plasma membrane"/>
    <property type="evidence" value="ECO:0007669"/>
    <property type="project" value="UniProtKB-SubCell"/>
</dbReference>
<feature type="domain" description="Major facilitator superfamily (MFS) profile" evidence="9">
    <location>
        <begin position="2"/>
        <end position="430"/>
    </location>
</feature>
<dbReference type="PROSITE" id="PS50850">
    <property type="entry name" value="MFS"/>
    <property type="match status" value="1"/>
</dbReference>
<dbReference type="RefSeq" id="XP_011313992.1">
    <property type="nucleotide sequence ID" value="XM_011315690.1"/>
</dbReference>
<dbReference type="PANTHER" id="PTHR48021">
    <property type="match status" value="1"/>
</dbReference>
<keyword evidence="4 8" id="KW-1133">Transmembrane helix</keyword>
<keyword evidence="6" id="KW-0325">Glycoprotein</keyword>
<feature type="transmembrane region" description="Helical" evidence="8">
    <location>
        <begin position="74"/>
        <end position="93"/>
    </location>
</feature>
<evidence type="ECO:0000256" key="7">
    <source>
        <dbReference type="ARBA" id="ARBA00024348"/>
    </source>
</evidence>
<dbReference type="OrthoDB" id="4142200at2759"/>
<feature type="transmembrane region" description="Helical" evidence="8">
    <location>
        <begin position="371"/>
        <end position="392"/>
    </location>
</feature>